<dbReference type="KEGG" id="kra:Krad_0353"/>
<feature type="compositionally biased region" description="Basic and acidic residues" evidence="1">
    <location>
        <begin position="76"/>
        <end position="97"/>
    </location>
</feature>
<dbReference type="Proteomes" id="UP000001116">
    <property type="component" value="Chromosome"/>
</dbReference>
<dbReference type="STRING" id="266940.Krad_0353"/>
<dbReference type="Gene3D" id="2.40.50.140">
    <property type="entry name" value="Nucleic acid-binding proteins"/>
    <property type="match status" value="1"/>
</dbReference>
<keyword evidence="4" id="KW-1185">Reference proteome</keyword>
<feature type="domain" description="CSD" evidence="2">
    <location>
        <begin position="4"/>
        <end position="68"/>
    </location>
</feature>
<dbReference type="PRINTS" id="PR00050">
    <property type="entry name" value="COLDSHOCK"/>
</dbReference>
<dbReference type="eggNOG" id="COG1278">
    <property type="taxonomic scope" value="Bacteria"/>
</dbReference>
<dbReference type="SUPFAM" id="SSF50249">
    <property type="entry name" value="Nucleic acid-binding proteins"/>
    <property type="match status" value="1"/>
</dbReference>
<dbReference type="AlphaFoldDB" id="A6W4V4"/>
<dbReference type="Pfam" id="PF00313">
    <property type="entry name" value="CSD"/>
    <property type="match status" value="1"/>
</dbReference>
<evidence type="ECO:0000256" key="1">
    <source>
        <dbReference type="SAM" id="MobiDB-lite"/>
    </source>
</evidence>
<accession>A6W4V4</accession>
<proteinExistence type="predicted"/>
<dbReference type="InterPro" id="IPR011129">
    <property type="entry name" value="CSD"/>
</dbReference>
<dbReference type="HOGENOM" id="CLU_1874275_0_0_11"/>
<keyword evidence="3" id="KW-0238">DNA-binding</keyword>
<evidence type="ECO:0000313" key="4">
    <source>
        <dbReference type="Proteomes" id="UP000001116"/>
    </source>
</evidence>
<sequence length="156" mass="16809">MASLAKGKVRSFDDGRGFGFITSPDCPENVFFHVKDVVDLEAEDLEGASVQFTLDQGDRGYKATDVRPLGSAGRGPSRDSSRDAGRDSSRDAGRDRAGAGGRPAARGGALPVEQFRREVTELLLSAVDDLSGRQVRELRDALTDYGFDRGFLVDGR</sequence>
<dbReference type="CDD" id="cd04458">
    <property type="entry name" value="CSP_CDS"/>
    <property type="match status" value="1"/>
</dbReference>
<reference evidence="4" key="1">
    <citation type="journal article" date="2008" name="PLoS ONE">
        <title>Survival in nuclear waste, extreme resistance, and potential applications gleaned from the genome sequence of Kineococcus radiotolerans SRS30216.</title>
        <authorList>
            <person name="Bagwell C.E."/>
            <person name="Bhat S."/>
            <person name="Hawkins G.M."/>
            <person name="Smith B.W."/>
            <person name="Biswas T."/>
            <person name="Hoover T.R."/>
            <person name="Saunders E."/>
            <person name="Han C.S."/>
            <person name="Tsodikov O.V."/>
            <person name="Shimkets L.J."/>
        </authorList>
    </citation>
    <scope>NUCLEOTIDE SEQUENCE [LARGE SCALE GENOMIC DNA]</scope>
    <source>
        <strain evidence="4">ATCC BAA-149 / DSM 14245 / SRS30216</strain>
    </source>
</reference>
<dbReference type="InterPro" id="IPR002059">
    <property type="entry name" value="CSP_DNA-bd"/>
</dbReference>
<dbReference type="InterPro" id="IPR012340">
    <property type="entry name" value="NA-bd_OB-fold"/>
</dbReference>
<protein>
    <submittedName>
        <fullName evidence="3">Cold-shock DNA-binding domain protein</fullName>
    </submittedName>
</protein>
<dbReference type="PROSITE" id="PS51857">
    <property type="entry name" value="CSD_2"/>
    <property type="match status" value="1"/>
</dbReference>
<evidence type="ECO:0000313" key="3">
    <source>
        <dbReference type="EMBL" id="ABS01843.1"/>
    </source>
</evidence>
<dbReference type="GO" id="GO:0003677">
    <property type="term" value="F:DNA binding"/>
    <property type="evidence" value="ECO:0007669"/>
    <property type="project" value="UniProtKB-KW"/>
</dbReference>
<name>A6W4V4_KINRD</name>
<gene>
    <name evidence="3" type="ordered locus">Krad_0353</name>
</gene>
<feature type="region of interest" description="Disordered" evidence="1">
    <location>
        <begin position="60"/>
        <end position="112"/>
    </location>
</feature>
<evidence type="ECO:0000259" key="2">
    <source>
        <dbReference type="PROSITE" id="PS51857"/>
    </source>
</evidence>
<dbReference type="SMART" id="SM00357">
    <property type="entry name" value="CSP"/>
    <property type="match status" value="1"/>
</dbReference>
<dbReference type="EMBL" id="CP000750">
    <property type="protein sequence ID" value="ABS01843.1"/>
    <property type="molecule type" value="Genomic_DNA"/>
</dbReference>
<organism evidence="3 4">
    <name type="scientific">Kineococcus radiotolerans (strain ATCC BAA-149 / DSM 14245 / SRS30216)</name>
    <dbReference type="NCBI Taxonomy" id="266940"/>
    <lineage>
        <taxon>Bacteria</taxon>
        <taxon>Bacillati</taxon>
        <taxon>Actinomycetota</taxon>
        <taxon>Actinomycetes</taxon>
        <taxon>Kineosporiales</taxon>
        <taxon>Kineosporiaceae</taxon>
        <taxon>Kineococcus</taxon>
    </lineage>
</organism>